<dbReference type="SUPFAM" id="SSF53955">
    <property type="entry name" value="Lysozyme-like"/>
    <property type="match status" value="1"/>
</dbReference>
<feature type="non-terminal residue" evidence="2">
    <location>
        <position position="1570"/>
    </location>
</feature>
<organism evidence="2 3">
    <name type="scientific">Symbiodinium necroappetens</name>
    <dbReference type="NCBI Taxonomy" id="1628268"/>
    <lineage>
        <taxon>Eukaryota</taxon>
        <taxon>Sar</taxon>
        <taxon>Alveolata</taxon>
        <taxon>Dinophyceae</taxon>
        <taxon>Suessiales</taxon>
        <taxon>Symbiodiniaceae</taxon>
        <taxon>Symbiodinium</taxon>
    </lineage>
</organism>
<protein>
    <submittedName>
        <fullName evidence="2">Lys protein</fullName>
    </submittedName>
</protein>
<gene>
    <name evidence="2" type="primary">lys</name>
    <name evidence="2" type="ORF">SNEC2469_LOCUS21475</name>
</gene>
<comment type="caution">
    <text evidence="2">The sequence shown here is derived from an EMBL/GenBank/DDBJ whole genome shotgun (WGS) entry which is preliminary data.</text>
</comment>
<dbReference type="InterPro" id="IPR009045">
    <property type="entry name" value="Zn_M74/Hedgehog-like"/>
</dbReference>
<dbReference type="SMR" id="A0A812XSX2"/>
<evidence type="ECO:0000256" key="1">
    <source>
        <dbReference type="SAM" id="MobiDB-lite"/>
    </source>
</evidence>
<reference evidence="2" key="1">
    <citation type="submission" date="2021-02" db="EMBL/GenBank/DDBJ databases">
        <authorList>
            <person name="Dougan E. K."/>
            <person name="Rhodes N."/>
            <person name="Thang M."/>
            <person name="Chan C."/>
        </authorList>
    </citation>
    <scope>NUCLEOTIDE SEQUENCE</scope>
</reference>
<sequence length="1570" mass="170745">APPNLEQIDEASRLVIEQRAEALGITPEEYSMSIWKTIREQMGLPAEVPAPAPQPAPTSAPTPQGGQSQANPDIFQPTSTRTFTQTEEVQRRSPLLDLIGHTEGTDQQDAYNETLGYGILVDGVRSGGRGSDVDLTGMTLGEIDQLQTRMLRDPDNKWNSSAVGRYQIIRTTLRGLKRELGLSDDTVFTPELQDRLALVLLDRRGLSDWEAGRISDEQFQDNLAYEWASLPLATGMGAYEGQRVGTDTNGLMSAFAAMRNGTGNAALDAIDQVTSEPNVAYANIEDWERPRFLEWNPDPVGNHEANLATINPTLASVVRRAQEIAGVDFVVGSGKRDEALQRKAMQWGWSKTMDSDHLEGGAVDLWPLDPNGAVKFDRNLQMQIVEAMRTAAAELGVELDIGADWQSFQDLPHFAVDQRIAQEKGIATPSQPATPETAPEAAPQVPEIGTGGLTGVINSVGSGIVEAGFQTKDFFFGEPAQEDKSWLRQQHEAFTQQLDEASVVNSVVGDISQFSAGLVGAGKLMAPLKATGGVARGAWEVARGAVAGFLALDPHEERLSNLIQNYEFLRNPVTEYLAAEEGDSAIEGRFKNALEGIGMDLALVGILEGSLRVIKALRRGDEAGAQEAMREVEELQAQRGADDQSAMDAIEGRQVPDGPGSAPRTDVEMPEGIPQITVRAGDGMQDGVDVPTGTRNVAEVEIEPVRSEAQAVPLRPRDQGYDPTVNVSDMDVTGIIQGVEADTAAIERFGSREAAERAGHTFAPANLPWQKINSTEDVEALIARTAQTLRTQMDLAKGGSVLTDERVGKMLQNSAELFGADPEVIMGEIAKSGERATKMVADMEAAYIISRKLFEGSYDLANKIRAGNLGEFGGNLQAAQAELTKRFQAAADMMAQGASIRAASGRALRRNRRQFAIRAEDVDKFKDIPKDKLAEILGSTGGDIKKLREAANPGFWRRVLDEGTFLLTNNLLWNWTTHAVNTSTNLYMLVARPVEKMIGSMIQGSRGSAVRKQAMQEFAYTMYSVSDAWKGLSDAFLKADSVLAPHTDEYFQGGSRVQQPQIAFKPIKDTWDLFYNGLVAANYKQAGQAAGKAAGAAYRTGVGLPTRALGSVDEFIKQLRYRAIVQARASVEGSDAGLKGIDLQKHIEKRLEEAFTPDGRGIDEAALREAQITTFQQELLPGTLGKAVQNFRHNWPATAFVLPFVKTPINVLRYATKMTPGLNMIQKEYRQMLMGQMGSEQQAHAIGQMALGSLFMATAANLALSGRITGSGPTDYELQKQLMATGWQPYSIVIDGPDGEKTYFPIGRFDPVGMPFGMVADLVDMLVTNPDNRKAEEGIMAVGVALANAFSEKTFLMNLNQAIDALSNPGDGGQNISKYLGNLGGNLIPGSSAWRNYANQDPYMRDARMFLDRTMSGMPGYSETIPPQRDSFGDPIWRKRGLTTGEDVDIVESEHNRIIMETGNGIRPPSPHIGGMDLRKVELSDGRNAFDVYQQLVAQPGNGLSLKEALATAIQSSGYERLVDGDPSLRGTKIGMLMDIVGRYRTAGRQALLAQYPELRQQMQQSQIDL</sequence>
<dbReference type="Gene3D" id="3.30.1380.10">
    <property type="match status" value="1"/>
</dbReference>
<evidence type="ECO:0000313" key="2">
    <source>
        <dbReference type="EMBL" id="CAE7742267.1"/>
    </source>
</evidence>
<feature type="region of interest" description="Disordered" evidence="1">
    <location>
        <begin position="46"/>
        <end position="77"/>
    </location>
</feature>
<dbReference type="OrthoDB" id="10626558at2759"/>
<feature type="compositionally biased region" description="Polar residues" evidence="1">
    <location>
        <begin position="64"/>
        <end position="77"/>
    </location>
</feature>
<dbReference type="EMBL" id="CAJNJA010037971">
    <property type="protein sequence ID" value="CAE7742267.1"/>
    <property type="molecule type" value="Genomic_DNA"/>
</dbReference>
<dbReference type="InterPro" id="IPR023346">
    <property type="entry name" value="Lysozyme-like_dom_sf"/>
</dbReference>
<accession>A0A812XSX2</accession>
<evidence type="ECO:0000313" key="3">
    <source>
        <dbReference type="Proteomes" id="UP000601435"/>
    </source>
</evidence>
<dbReference type="SUPFAM" id="SSF55166">
    <property type="entry name" value="Hedgehog/DD-peptidase"/>
    <property type="match status" value="1"/>
</dbReference>
<proteinExistence type="predicted"/>
<dbReference type="Proteomes" id="UP000601435">
    <property type="component" value="Unassembled WGS sequence"/>
</dbReference>
<feature type="compositionally biased region" description="Pro residues" evidence="1">
    <location>
        <begin position="48"/>
        <end position="60"/>
    </location>
</feature>
<keyword evidence="3" id="KW-1185">Reference proteome</keyword>
<feature type="non-terminal residue" evidence="2">
    <location>
        <position position="1"/>
    </location>
</feature>
<dbReference type="Gene3D" id="1.10.530.10">
    <property type="match status" value="1"/>
</dbReference>
<name>A0A812XSX2_9DINO</name>